<dbReference type="Pfam" id="PF13177">
    <property type="entry name" value="DNA_pol3_delta2"/>
    <property type="match status" value="1"/>
</dbReference>
<dbReference type="InterPro" id="IPR027417">
    <property type="entry name" value="P-loop_NTPase"/>
</dbReference>
<organism evidence="1 2">
    <name type="scientific">Candidatus Woesebacteria bacterium GW2011_GWA1_39_21</name>
    <dbReference type="NCBI Taxonomy" id="1618550"/>
    <lineage>
        <taxon>Bacteria</taxon>
        <taxon>Candidatus Woeseibacteriota</taxon>
    </lineage>
</organism>
<dbReference type="Gene3D" id="3.40.50.300">
    <property type="entry name" value="P-loop containing nucleotide triphosphate hydrolases"/>
    <property type="match status" value="1"/>
</dbReference>
<dbReference type="SUPFAM" id="SSF52540">
    <property type="entry name" value="P-loop containing nucleoside triphosphate hydrolases"/>
    <property type="match status" value="1"/>
</dbReference>
<accession>A0A0G0N741</accession>
<dbReference type="AlphaFoldDB" id="A0A0G0N741"/>
<evidence type="ECO:0000313" key="2">
    <source>
        <dbReference type="Proteomes" id="UP000034246"/>
    </source>
</evidence>
<dbReference type="EMBL" id="LBWP01000001">
    <property type="protein sequence ID" value="KKR11989.1"/>
    <property type="molecule type" value="Genomic_DNA"/>
</dbReference>
<proteinExistence type="predicted"/>
<dbReference type="STRING" id="1618550.UT39_C0001G0044"/>
<protein>
    <submittedName>
        <fullName evidence="1">Polymerase III, delta prime subunit protein</fullName>
    </submittedName>
</protein>
<name>A0A0G0N741_9BACT</name>
<gene>
    <name evidence="1" type="ORF">UT39_C0001G0044</name>
</gene>
<comment type="caution">
    <text evidence="1">The sequence shown here is derived from an EMBL/GenBank/DDBJ whole genome shotgun (WGS) entry which is preliminary data.</text>
</comment>
<sequence length="201" mass="23274">MHAYLIVTKDESRLTEEVKNQIDLTGYKIVEFALQKIEDARNFNAFVKLSLPEKTAIVVRNFHQATEECANAVLKKIEEPQENLIFIIHSKNENLVLPTIKSRCQIVRIRNFDTQNDLSEISSFIKMDLLEKSAYLSKMKERNEILNFCDNLVLFSSEQIKSDNFEKGIRYAKNALLLRKAINGNGNINLHFLHFLKNISN</sequence>
<reference evidence="1 2" key="1">
    <citation type="journal article" date="2015" name="Nature">
        <title>rRNA introns, odd ribosomes, and small enigmatic genomes across a large radiation of phyla.</title>
        <authorList>
            <person name="Brown C.T."/>
            <person name="Hug L.A."/>
            <person name="Thomas B.C."/>
            <person name="Sharon I."/>
            <person name="Castelle C.J."/>
            <person name="Singh A."/>
            <person name="Wilkins M.J."/>
            <person name="Williams K.H."/>
            <person name="Banfield J.F."/>
        </authorList>
    </citation>
    <scope>NUCLEOTIDE SEQUENCE [LARGE SCALE GENOMIC DNA]</scope>
</reference>
<dbReference type="Proteomes" id="UP000034246">
    <property type="component" value="Unassembled WGS sequence"/>
</dbReference>
<evidence type="ECO:0000313" key="1">
    <source>
        <dbReference type="EMBL" id="KKR11989.1"/>
    </source>
</evidence>